<dbReference type="Pfam" id="PF13646">
    <property type="entry name" value="HEAT_2"/>
    <property type="match status" value="1"/>
</dbReference>
<evidence type="ECO:0000313" key="3">
    <source>
        <dbReference type="Proteomes" id="UP000655044"/>
    </source>
</evidence>
<sequence>MPVASLIEEALGDPDYDGTIRWQVIAALHERRDLETFTAARRLCGGGTVTERMLGVDILGGLGFTDRSLPVLRYLAASEDDPMVLYSVLIAFGHLRDRRALPSVVPLTGHPDAAVRYGAAYALPNIVGDPPDPAGMDALRRLTRDPDDDVADWACLGTALVTGSAGRTAPGRLTPGGEVQDVGREVLDP</sequence>
<dbReference type="Gene3D" id="1.25.10.10">
    <property type="entry name" value="Leucine-rich Repeat Variant"/>
    <property type="match status" value="1"/>
</dbReference>
<proteinExistence type="predicted"/>
<evidence type="ECO:0000256" key="1">
    <source>
        <dbReference type="SAM" id="MobiDB-lite"/>
    </source>
</evidence>
<protein>
    <recommendedName>
        <fullName evidence="4">HEAT repeat domain-containing protein</fullName>
    </recommendedName>
</protein>
<gene>
    <name evidence="2" type="ORF">Pro02_27490</name>
</gene>
<organism evidence="2 3">
    <name type="scientific">Planobispora rosea</name>
    <dbReference type="NCBI Taxonomy" id="35762"/>
    <lineage>
        <taxon>Bacteria</taxon>
        <taxon>Bacillati</taxon>
        <taxon>Actinomycetota</taxon>
        <taxon>Actinomycetes</taxon>
        <taxon>Streptosporangiales</taxon>
        <taxon>Streptosporangiaceae</taxon>
        <taxon>Planobispora</taxon>
    </lineage>
</organism>
<dbReference type="InterPro" id="IPR011989">
    <property type="entry name" value="ARM-like"/>
</dbReference>
<accession>A0A8J3RWE9</accession>
<dbReference type="InterPro" id="IPR016024">
    <property type="entry name" value="ARM-type_fold"/>
</dbReference>
<evidence type="ECO:0008006" key="4">
    <source>
        <dbReference type="Google" id="ProtNLM"/>
    </source>
</evidence>
<reference evidence="2" key="1">
    <citation type="submission" date="2021-01" db="EMBL/GenBank/DDBJ databases">
        <title>Whole genome shotgun sequence of Planobispora rosea NBRC 15558.</title>
        <authorList>
            <person name="Komaki H."/>
            <person name="Tamura T."/>
        </authorList>
    </citation>
    <scope>NUCLEOTIDE SEQUENCE</scope>
    <source>
        <strain evidence="2">NBRC 15558</strain>
    </source>
</reference>
<name>A0A8J3RWE9_PLARO</name>
<evidence type="ECO:0000313" key="2">
    <source>
        <dbReference type="EMBL" id="GIH84341.1"/>
    </source>
</evidence>
<keyword evidence="3" id="KW-1185">Reference proteome</keyword>
<dbReference type="AlphaFoldDB" id="A0A8J3RWE9"/>
<dbReference type="SUPFAM" id="SSF48371">
    <property type="entry name" value="ARM repeat"/>
    <property type="match status" value="1"/>
</dbReference>
<feature type="region of interest" description="Disordered" evidence="1">
    <location>
        <begin position="166"/>
        <end position="189"/>
    </location>
</feature>
<comment type="caution">
    <text evidence="2">The sequence shown here is derived from an EMBL/GenBank/DDBJ whole genome shotgun (WGS) entry which is preliminary data.</text>
</comment>
<dbReference type="EMBL" id="BOOI01000023">
    <property type="protein sequence ID" value="GIH84341.1"/>
    <property type="molecule type" value="Genomic_DNA"/>
</dbReference>
<dbReference type="Proteomes" id="UP000655044">
    <property type="component" value="Unassembled WGS sequence"/>
</dbReference>